<evidence type="ECO:0000256" key="1">
    <source>
        <dbReference type="SAM" id="MobiDB-lite"/>
    </source>
</evidence>
<reference evidence="3" key="1">
    <citation type="submission" date="2017-10" db="EMBL/GenBank/DDBJ databases">
        <authorList>
            <person name="Toshchakov S.V."/>
            <person name="Goeva M.A."/>
        </authorList>
    </citation>
    <scope>NUCLEOTIDE SEQUENCE [LARGE SCALE GENOMIC DNA]</scope>
    <source>
        <strain evidence="3">JR1/69-1-13</strain>
    </source>
</reference>
<feature type="region of interest" description="Disordered" evidence="1">
    <location>
        <begin position="1"/>
        <end position="60"/>
    </location>
</feature>
<evidence type="ECO:0000313" key="2">
    <source>
        <dbReference type="EMBL" id="PWC30306.1"/>
    </source>
</evidence>
<dbReference type="OrthoDB" id="7273896at2"/>
<gene>
    <name evidence="2" type="ORF">CR165_04060</name>
</gene>
<sequence>MRHSHTGEAEQQETASGTIRQPIQPGEVQPGEMNELAATLGGPVDVFPAGGRRKPPQSGD</sequence>
<accession>A0A2U1V8V1</accession>
<evidence type="ECO:0000313" key="3">
    <source>
        <dbReference type="Proteomes" id="UP000245048"/>
    </source>
</evidence>
<proteinExistence type="predicted"/>
<organism evidence="2 3">
    <name type="scientific">Teichococcus aestuarii</name>
    <dbReference type="NCBI Taxonomy" id="568898"/>
    <lineage>
        <taxon>Bacteria</taxon>
        <taxon>Pseudomonadati</taxon>
        <taxon>Pseudomonadota</taxon>
        <taxon>Alphaproteobacteria</taxon>
        <taxon>Acetobacterales</taxon>
        <taxon>Roseomonadaceae</taxon>
        <taxon>Roseomonas</taxon>
    </lineage>
</organism>
<comment type="caution">
    <text evidence="2">The sequence shown here is derived from an EMBL/GenBank/DDBJ whole genome shotgun (WGS) entry which is preliminary data.</text>
</comment>
<feature type="compositionally biased region" description="Polar residues" evidence="1">
    <location>
        <begin position="12"/>
        <end position="21"/>
    </location>
</feature>
<name>A0A2U1V8V1_9PROT</name>
<feature type="compositionally biased region" description="Basic residues" evidence="1">
    <location>
        <begin position="51"/>
        <end position="60"/>
    </location>
</feature>
<protein>
    <submittedName>
        <fullName evidence="2">Uncharacterized protein</fullName>
    </submittedName>
</protein>
<dbReference type="EMBL" id="PDOA01000002">
    <property type="protein sequence ID" value="PWC30306.1"/>
    <property type="molecule type" value="Genomic_DNA"/>
</dbReference>
<keyword evidence="3" id="KW-1185">Reference proteome</keyword>
<dbReference type="Proteomes" id="UP000245048">
    <property type="component" value="Unassembled WGS sequence"/>
</dbReference>
<dbReference type="AlphaFoldDB" id="A0A2U1V8V1"/>